<dbReference type="Proteomes" id="UP001431783">
    <property type="component" value="Unassembled WGS sequence"/>
</dbReference>
<sequence length="73" mass="8759">MSFRSTSDAHFCYDHLRKNRANYNDHPCETTFVRKGSLMNPYLFRNMEERIHIKCLWGSLMHFNYTASYLSTC</sequence>
<dbReference type="AlphaFoldDB" id="A0AAW1V4G2"/>
<dbReference type="EMBL" id="JARQZJ010000124">
    <property type="protein sequence ID" value="KAK9889958.1"/>
    <property type="molecule type" value="Genomic_DNA"/>
</dbReference>
<organism evidence="1 2">
    <name type="scientific">Henosepilachna vigintioctopunctata</name>
    <dbReference type="NCBI Taxonomy" id="420089"/>
    <lineage>
        <taxon>Eukaryota</taxon>
        <taxon>Metazoa</taxon>
        <taxon>Ecdysozoa</taxon>
        <taxon>Arthropoda</taxon>
        <taxon>Hexapoda</taxon>
        <taxon>Insecta</taxon>
        <taxon>Pterygota</taxon>
        <taxon>Neoptera</taxon>
        <taxon>Endopterygota</taxon>
        <taxon>Coleoptera</taxon>
        <taxon>Polyphaga</taxon>
        <taxon>Cucujiformia</taxon>
        <taxon>Coccinelloidea</taxon>
        <taxon>Coccinellidae</taxon>
        <taxon>Epilachninae</taxon>
        <taxon>Epilachnini</taxon>
        <taxon>Henosepilachna</taxon>
    </lineage>
</organism>
<accession>A0AAW1V4G2</accession>
<name>A0AAW1V4G2_9CUCU</name>
<comment type="caution">
    <text evidence="1">The sequence shown here is derived from an EMBL/GenBank/DDBJ whole genome shotgun (WGS) entry which is preliminary data.</text>
</comment>
<protein>
    <submittedName>
        <fullName evidence="1">Uncharacterized protein</fullName>
    </submittedName>
</protein>
<reference evidence="1 2" key="1">
    <citation type="submission" date="2023-03" db="EMBL/GenBank/DDBJ databases">
        <title>Genome insight into feeding habits of ladybird beetles.</title>
        <authorList>
            <person name="Li H.-S."/>
            <person name="Huang Y.-H."/>
            <person name="Pang H."/>
        </authorList>
    </citation>
    <scope>NUCLEOTIDE SEQUENCE [LARGE SCALE GENOMIC DNA]</scope>
    <source>
        <strain evidence="1">SYSU_2023b</strain>
        <tissue evidence="1">Whole body</tissue>
    </source>
</reference>
<evidence type="ECO:0000313" key="2">
    <source>
        <dbReference type="Proteomes" id="UP001431783"/>
    </source>
</evidence>
<evidence type="ECO:0000313" key="1">
    <source>
        <dbReference type="EMBL" id="KAK9889958.1"/>
    </source>
</evidence>
<keyword evidence="2" id="KW-1185">Reference proteome</keyword>
<gene>
    <name evidence="1" type="ORF">WA026_008767</name>
</gene>
<proteinExistence type="predicted"/>